<name>A0A016THR6_9BILA</name>
<evidence type="ECO:0000313" key="2">
    <source>
        <dbReference type="Proteomes" id="UP000024635"/>
    </source>
</evidence>
<gene>
    <name evidence="1" type="primary">Acey_s0102.g3507</name>
    <name evidence="1" type="ORF">Y032_0102g3507</name>
</gene>
<accession>A0A016THR6</accession>
<dbReference type="EMBL" id="JARK01001438">
    <property type="protein sequence ID" value="EYC02128.1"/>
    <property type="molecule type" value="Genomic_DNA"/>
</dbReference>
<comment type="caution">
    <text evidence="1">The sequence shown here is derived from an EMBL/GenBank/DDBJ whole genome shotgun (WGS) entry which is preliminary data.</text>
</comment>
<dbReference type="Proteomes" id="UP000024635">
    <property type="component" value="Unassembled WGS sequence"/>
</dbReference>
<sequence>MGSGHIQRSRLRRNWRDDRPMSHHTYIGAKISRWDPPLAGSDFAAGPAQTLGPCERPAMTVHHGLRPYTALAASAGRTLIGGHSYGRW</sequence>
<dbReference type="AlphaFoldDB" id="A0A016THR6"/>
<proteinExistence type="predicted"/>
<protein>
    <submittedName>
        <fullName evidence="1">Uncharacterized protein</fullName>
    </submittedName>
</protein>
<organism evidence="1 2">
    <name type="scientific">Ancylostoma ceylanicum</name>
    <dbReference type="NCBI Taxonomy" id="53326"/>
    <lineage>
        <taxon>Eukaryota</taxon>
        <taxon>Metazoa</taxon>
        <taxon>Ecdysozoa</taxon>
        <taxon>Nematoda</taxon>
        <taxon>Chromadorea</taxon>
        <taxon>Rhabditida</taxon>
        <taxon>Rhabditina</taxon>
        <taxon>Rhabditomorpha</taxon>
        <taxon>Strongyloidea</taxon>
        <taxon>Ancylostomatidae</taxon>
        <taxon>Ancylostomatinae</taxon>
        <taxon>Ancylostoma</taxon>
    </lineage>
</organism>
<keyword evidence="2" id="KW-1185">Reference proteome</keyword>
<evidence type="ECO:0000313" key="1">
    <source>
        <dbReference type="EMBL" id="EYC02128.1"/>
    </source>
</evidence>
<reference evidence="2" key="1">
    <citation type="journal article" date="2015" name="Nat. Genet.">
        <title>The genome and transcriptome of the zoonotic hookworm Ancylostoma ceylanicum identify infection-specific gene families.</title>
        <authorList>
            <person name="Schwarz E.M."/>
            <person name="Hu Y."/>
            <person name="Antoshechkin I."/>
            <person name="Miller M.M."/>
            <person name="Sternberg P.W."/>
            <person name="Aroian R.V."/>
        </authorList>
    </citation>
    <scope>NUCLEOTIDE SEQUENCE</scope>
    <source>
        <strain evidence="2">HY135</strain>
    </source>
</reference>